<dbReference type="AlphaFoldDB" id="E2BWQ0"/>
<accession>E2BWQ0</accession>
<protein>
    <submittedName>
        <fullName evidence="1">Uncharacterized protein</fullName>
    </submittedName>
</protein>
<sequence length="66" mass="7260">MGPLCRGHLGVEKIKEGSKSTVLRQGDMLEFAFPAPSTTNNCRQDRVVPVVRAFELGPPQHLKSDL</sequence>
<reference evidence="1 2" key="1">
    <citation type="journal article" date="2010" name="Science">
        <title>Genomic comparison of the ants Camponotus floridanus and Harpegnathos saltator.</title>
        <authorList>
            <person name="Bonasio R."/>
            <person name="Zhang G."/>
            <person name="Ye C."/>
            <person name="Mutti N.S."/>
            <person name="Fang X."/>
            <person name="Qin N."/>
            <person name="Donahue G."/>
            <person name="Yang P."/>
            <person name="Li Q."/>
            <person name="Li C."/>
            <person name="Zhang P."/>
            <person name="Huang Z."/>
            <person name="Berger S.L."/>
            <person name="Reinberg D."/>
            <person name="Wang J."/>
            <person name="Liebig J."/>
        </authorList>
    </citation>
    <scope>NUCLEOTIDE SEQUENCE [LARGE SCALE GENOMIC DNA]</scope>
    <source>
        <strain evidence="1 2">R22 G/1</strain>
    </source>
</reference>
<gene>
    <name evidence="1" type="ORF">EAI_14925</name>
</gene>
<name>E2BWQ0_HARSA</name>
<organism evidence="2">
    <name type="scientific">Harpegnathos saltator</name>
    <name type="common">Jerdon's jumping ant</name>
    <dbReference type="NCBI Taxonomy" id="610380"/>
    <lineage>
        <taxon>Eukaryota</taxon>
        <taxon>Metazoa</taxon>
        <taxon>Ecdysozoa</taxon>
        <taxon>Arthropoda</taxon>
        <taxon>Hexapoda</taxon>
        <taxon>Insecta</taxon>
        <taxon>Pterygota</taxon>
        <taxon>Neoptera</taxon>
        <taxon>Endopterygota</taxon>
        <taxon>Hymenoptera</taxon>
        <taxon>Apocrita</taxon>
        <taxon>Aculeata</taxon>
        <taxon>Formicoidea</taxon>
        <taxon>Formicidae</taxon>
        <taxon>Ponerinae</taxon>
        <taxon>Ponerini</taxon>
        <taxon>Harpegnathos</taxon>
    </lineage>
</organism>
<proteinExistence type="predicted"/>
<keyword evidence="2" id="KW-1185">Reference proteome</keyword>
<evidence type="ECO:0000313" key="2">
    <source>
        <dbReference type="Proteomes" id="UP000008237"/>
    </source>
</evidence>
<evidence type="ECO:0000313" key="1">
    <source>
        <dbReference type="EMBL" id="EFN79873.1"/>
    </source>
</evidence>
<dbReference type="Proteomes" id="UP000008237">
    <property type="component" value="Unassembled WGS sequence"/>
</dbReference>
<dbReference type="EMBL" id="GL451165">
    <property type="protein sequence ID" value="EFN79873.1"/>
    <property type="molecule type" value="Genomic_DNA"/>
</dbReference>
<dbReference type="InParanoid" id="E2BWQ0"/>